<dbReference type="eggNOG" id="ENOG502R340">
    <property type="taxonomic scope" value="Eukaryota"/>
</dbReference>
<dbReference type="Proteomes" id="UP000001449">
    <property type="component" value="Chromosome 1"/>
</dbReference>
<dbReference type="OMA" id="HAWNARY"/>
<feature type="domain" description="Helicase-associated" evidence="1">
    <location>
        <begin position="1"/>
        <end position="74"/>
    </location>
</feature>
<dbReference type="InParanoid" id="B8BQM5"/>
<evidence type="ECO:0000259" key="1">
    <source>
        <dbReference type="Pfam" id="PF03457"/>
    </source>
</evidence>
<protein>
    <recommendedName>
        <fullName evidence="1">Helicase-associated domain-containing protein</fullName>
    </recommendedName>
</protein>
<dbReference type="Gene3D" id="6.10.140.530">
    <property type="match status" value="3"/>
</dbReference>
<evidence type="ECO:0000313" key="3">
    <source>
        <dbReference type="Proteomes" id="UP000001449"/>
    </source>
</evidence>
<dbReference type="AlphaFoldDB" id="B8BQM5"/>
<evidence type="ECO:0000313" key="2">
    <source>
        <dbReference type="EMBL" id="EED95810.1"/>
    </source>
</evidence>
<proteinExistence type="predicted"/>
<dbReference type="InterPro" id="IPR005114">
    <property type="entry name" value="Helicase_assoc"/>
</dbReference>
<feature type="domain" description="Helicase-associated" evidence="1">
    <location>
        <begin position="80"/>
        <end position="144"/>
    </location>
</feature>
<dbReference type="PANTHER" id="PTHR33418">
    <property type="entry name" value="HELICASE-ASSOCIATED"/>
    <property type="match status" value="1"/>
</dbReference>
<dbReference type="PaxDb" id="35128-Thaps31259"/>
<feature type="non-terminal residue" evidence="2">
    <location>
        <position position="1"/>
    </location>
</feature>
<gene>
    <name evidence="2" type="ORF">THAPSDRAFT_31259</name>
</gene>
<dbReference type="GeneID" id="7449125"/>
<dbReference type="RefSeq" id="XP_002286169.1">
    <property type="nucleotide sequence ID" value="XM_002286133.1"/>
</dbReference>
<dbReference type="Pfam" id="PF03457">
    <property type="entry name" value="HA"/>
    <property type="match status" value="3"/>
</dbReference>
<feature type="non-terminal residue" evidence="2">
    <location>
        <position position="195"/>
    </location>
</feature>
<sequence length="195" mass="23001">WECMFESLKSYKAQHGDTFVPATYPEYPALGNWVDNQRQAYRMRVETENGGTKVSNNGLVMTDEKIEALNSIGFVWNLYEHAWNARYEELKQYIKEHGNSLVPGNYKVNESLGIWVSKQRRNYKVRGEKLKNTGTVNKLNEIGFVWDVHEAQWLERLEDLRRYRQDTGDTLVPKHCKGYPFLGTWVDKQRSDYKR</sequence>
<organism evidence="2 3">
    <name type="scientific">Thalassiosira pseudonana</name>
    <name type="common">Marine diatom</name>
    <name type="synonym">Cyclotella nana</name>
    <dbReference type="NCBI Taxonomy" id="35128"/>
    <lineage>
        <taxon>Eukaryota</taxon>
        <taxon>Sar</taxon>
        <taxon>Stramenopiles</taxon>
        <taxon>Ochrophyta</taxon>
        <taxon>Bacillariophyta</taxon>
        <taxon>Coscinodiscophyceae</taxon>
        <taxon>Thalassiosirophycidae</taxon>
        <taxon>Thalassiosirales</taxon>
        <taxon>Thalassiosiraceae</taxon>
        <taxon>Thalassiosira</taxon>
    </lineage>
</organism>
<feature type="domain" description="Helicase-associated" evidence="1">
    <location>
        <begin position="149"/>
        <end position="194"/>
    </location>
</feature>
<dbReference type="PANTHER" id="PTHR33418:SF1">
    <property type="entry name" value="HELICASE-ASSOCIATED DOMAIN-CONTAINING PROTEIN"/>
    <property type="match status" value="1"/>
</dbReference>
<keyword evidence="3" id="KW-1185">Reference proteome</keyword>
<reference evidence="2 3" key="2">
    <citation type="journal article" date="2008" name="Nature">
        <title>The Phaeodactylum genome reveals the evolutionary history of diatom genomes.</title>
        <authorList>
            <person name="Bowler C."/>
            <person name="Allen A.E."/>
            <person name="Badger J.H."/>
            <person name="Grimwood J."/>
            <person name="Jabbari K."/>
            <person name="Kuo A."/>
            <person name="Maheswari U."/>
            <person name="Martens C."/>
            <person name="Maumus F."/>
            <person name="Otillar R.P."/>
            <person name="Rayko E."/>
            <person name="Salamov A."/>
            <person name="Vandepoele K."/>
            <person name="Beszteri B."/>
            <person name="Gruber A."/>
            <person name="Heijde M."/>
            <person name="Katinka M."/>
            <person name="Mock T."/>
            <person name="Valentin K."/>
            <person name="Verret F."/>
            <person name="Berges J.A."/>
            <person name="Brownlee C."/>
            <person name="Cadoret J.P."/>
            <person name="Chiovitti A."/>
            <person name="Choi C.J."/>
            <person name="Coesel S."/>
            <person name="De Martino A."/>
            <person name="Detter J.C."/>
            <person name="Durkin C."/>
            <person name="Falciatore A."/>
            <person name="Fournet J."/>
            <person name="Haruta M."/>
            <person name="Huysman M.J."/>
            <person name="Jenkins B.D."/>
            <person name="Jiroutova K."/>
            <person name="Jorgensen R.E."/>
            <person name="Joubert Y."/>
            <person name="Kaplan A."/>
            <person name="Kroger N."/>
            <person name="Kroth P.G."/>
            <person name="La Roche J."/>
            <person name="Lindquist E."/>
            <person name="Lommer M."/>
            <person name="Martin-Jezequel V."/>
            <person name="Lopez P.J."/>
            <person name="Lucas S."/>
            <person name="Mangogna M."/>
            <person name="McGinnis K."/>
            <person name="Medlin L.K."/>
            <person name="Montsant A."/>
            <person name="Oudot-Le Secq M.P."/>
            <person name="Napoli C."/>
            <person name="Obornik M."/>
            <person name="Parker M.S."/>
            <person name="Petit J.L."/>
            <person name="Porcel B.M."/>
            <person name="Poulsen N."/>
            <person name="Robison M."/>
            <person name="Rychlewski L."/>
            <person name="Rynearson T.A."/>
            <person name="Schmutz J."/>
            <person name="Shapiro H."/>
            <person name="Siaut M."/>
            <person name="Stanley M."/>
            <person name="Sussman M.R."/>
            <person name="Taylor A.R."/>
            <person name="Vardi A."/>
            <person name="von Dassow P."/>
            <person name="Vyverman W."/>
            <person name="Willis A."/>
            <person name="Wyrwicz L.S."/>
            <person name="Rokhsar D.S."/>
            <person name="Weissenbach J."/>
            <person name="Armbrust E.V."/>
            <person name="Green B.R."/>
            <person name="Van de Peer Y."/>
            <person name="Grigoriev I.V."/>
        </authorList>
    </citation>
    <scope>NUCLEOTIDE SEQUENCE [LARGE SCALE GENOMIC DNA]</scope>
    <source>
        <strain evidence="2 3">CCMP1335</strain>
    </source>
</reference>
<dbReference type="KEGG" id="tps:THAPSDRAFT_31259"/>
<dbReference type="EMBL" id="CM000638">
    <property type="protein sequence ID" value="EED95810.1"/>
    <property type="molecule type" value="Genomic_DNA"/>
</dbReference>
<reference evidence="2 3" key="1">
    <citation type="journal article" date="2004" name="Science">
        <title>The genome of the diatom Thalassiosira pseudonana: ecology, evolution, and metabolism.</title>
        <authorList>
            <person name="Armbrust E.V."/>
            <person name="Berges J.A."/>
            <person name="Bowler C."/>
            <person name="Green B.R."/>
            <person name="Martinez D."/>
            <person name="Putnam N.H."/>
            <person name="Zhou S."/>
            <person name="Allen A.E."/>
            <person name="Apt K.E."/>
            <person name="Bechner M."/>
            <person name="Brzezinski M.A."/>
            <person name="Chaal B.K."/>
            <person name="Chiovitti A."/>
            <person name="Davis A.K."/>
            <person name="Demarest M.S."/>
            <person name="Detter J.C."/>
            <person name="Glavina T."/>
            <person name="Goodstein D."/>
            <person name="Hadi M.Z."/>
            <person name="Hellsten U."/>
            <person name="Hildebrand M."/>
            <person name="Jenkins B.D."/>
            <person name="Jurka J."/>
            <person name="Kapitonov V.V."/>
            <person name="Kroger N."/>
            <person name="Lau W.W."/>
            <person name="Lane T.W."/>
            <person name="Larimer F.W."/>
            <person name="Lippmeier J.C."/>
            <person name="Lucas S."/>
            <person name="Medina M."/>
            <person name="Montsant A."/>
            <person name="Obornik M."/>
            <person name="Parker M.S."/>
            <person name="Palenik B."/>
            <person name="Pazour G.J."/>
            <person name="Richardson P.M."/>
            <person name="Rynearson T.A."/>
            <person name="Saito M.A."/>
            <person name="Schwartz D.C."/>
            <person name="Thamatrakoln K."/>
            <person name="Valentin K."/>
            <person name="Vardi A."/>
            <person name="Wilkerson F.P."/>
            <person name="Rokhsar D.S."/>
        </authorList>
    </citation>
    <scope>NUCLEOTIDE SEQUENCE [LARGE SCALE GENOMIC DNA]</scope>
    <source>
        <strain evidence="2 3">CCMP1335</strain>
    </source>
</reference>
<accession>B8BQM5</accession>
<name>B8BQM5_THAPS</name>
<dbReference type="HOGENOM" id="CLU_120782_0_0_1"/>